<proteinExistence type="predicted"/>
<comment type="caution">
    <text evidence="1">The sequence shown here is derived from an EMBL/GenBank/DDBJ whole genome shotgun (WGS) entry which is preliminary data.</text>
</comment>
<evidence type="ECO:0000313" key="2">
    <source>
        <dbReference type="Proteomes" id="UP000460558"/>
    </source>
</evidence>
<organism evidence="1 2">
    <name type="scientific">Streptomyces katsurahamanus</name>
    <dbReference type="NCBI Taxonomy" id="2577098"/>
    <lineage>
        <taxon>Bacteria</taxon>
        <taxon>Bacillati</taxon>
        <taxon>Actinomycetota</taxon>
        <taxon>Actinomycetes</taxon>
        <taxon>Kitasatosporales</taxon>
        <taxon>Streptomycetaceae</taxon>
        <taxon>Streptomyces</taxon>
    </lineage>
</organism>
<reference evidence="1 2" key="1">
    <citation type="submission" date="2019-06" db="EMBL/GenBank/DDBJ databases">
        <title>Comparative genomics and metabolomics analyses of clavulanic acid producing Streptomyces species provides insight into specialized metabolism and evolution of beta-lactam biosynthetic gene clusters.</title>
        <authorList>
            <person name="Moore M.A."/>
            <person name="Cruz-Morales P."/>
            <person name="Barona Gomez F."/>
            <person name="Kapil T."/>
        </authorList>
    </citation>
    <scope>NUCLEOTIDE SEQUENCE [LARGE SCALE GENOMIC DNA]</scope>
    <source>
        <strain evidence="1 2">T-272</strain>
    </source>
</reference>
<dbReference type="Proteomes" id="UP000460558">
    <property type="component" value="Unassembled WGS sequence"/>
</dbReference>
<name>A0ABW9P0Z7_9ACTN</name>
<dbReference type="EMBL" id="VDEQ01000316">
    <property type="protein sequence ID" value="MQS39240.1"/>
    <property type="molecule type" value="Genomic_DNA"/>
</dbReference>
<sequence>IGGPFYQVLLAGAAVRAVWREQRGRNEWELTSHVGAHLTETREDASR</sequence>
<feature type="non-terminal residue" evidence="1">
    <location>
        <position position="1"/>
    </location>
</feature>
<protein>
    <submittedName>
        <fullName evidence="1">Glycosyltransferase family 2 protein</fullName>
    </submittedName>
</protein>
<accession>A0ABW9P0Z7</accession>
<evidence type="ECO:0000313" key="1">
    <source>
        <dbReference type="EMBL" id="MQS39240.1"/>
    </source>
</evidence>
<gene>
    <name evidence="1" type="ORF">FFZ77_27780</name>
</gene>
<keyword evidence="2" id="KW-1185">Reference proteome</keyword>